<feature type="domain" description="RNA polymerase sigma-70 region 2" evidence="5">
    <location>
        <begin position="14"/>
        <end position="79"/>
    </location>
</feature>
<protein>
    <submittedName>
        <fullName evidence="7">Sigma-70 family RNA polymerase sigma factor</fullName>
    </submittedName>
</protein>
<dbReference type="Gene3D" id="1.10.10.10">
    <property type="entry name" value="Winged helix-like DNA-binding domain superfamily/Winged helix DNA-binding domain"/>
    <property type="match status" value="1"/>
</dbReference>
<dbReference type="PANTHER" id="PTHR43133:SF51">
    <property type="entry name" value="RNA POLYMERASE SIGMA FACTOR"/>
    <property type="match status" value="1"/>
</dbReference>
<dbReference type="RefSeq" id="WP_193534032.1">
    <property type="nucleotide sequence ID" value="NZ_JADCLJ010000002.1"/>
</dbReference>
<dbReference type="InterPro" id="IPR039425">
    <property type="entry name" value="RNA_pol_sigma-70-like"/>
</dbReference>
<evidence type="ECO:0000256" key="2">
    <source>
        <dbReference type="ARBA" id="ARBA00023015"/>
    </source>
</evidence>
<dbReference type="EMBL" id="JADCLJ010000002">
    <property type="protein sequence ID" value="MBE4906512.1"/>
    <property type="molecule type" value="Genomic_DNA"/>
</dbReference>
<evidence type="ECO:0000256" key="4">
    <source>
        <dbReference type="ARBA" id="ARBA00023163"/>
    </source>
</evidence>
<gene>
    <name evidence="7" type="ORF">IMZ08_00385</name>
</gene>
<dbReference type="Gene3D" id="1.10.1740.10">
    <property type="match status" value="1"/>
</dbReference>
<organism evidence="7 8">
    <name type="scientific">Litchfieldia luteola</name>
    <dbReference type="NCBI Taxonomy" id="682179"/>
    <lineage>
        <taxon>Bacteria</taxon>
        <taxon>Bacillati</taxon>
        <taxon>Bacillota</taxon>
        <taxon>Bacilli</taxon>
        <taxon>Bacillales</taxon>
        <taxon>Bacillaceae</taxon>
        <taxon>Litchfieldia</taxon>
    </lineage>
</organism>
<dbReference type="Proteomes" id="UP001516662">
    <property type="component" value="Unassembled WGS sequence"/>
</dbReference>
<dbReference type="InterPro" id="IPR013249">
    <property type="entry name" value="RNA_pol_sigma70_r4_t2"/>
</dbReference>
<dbReference type="NCBIfam" id="TIGR02937">
    <property type="entry name" value="sigma70-ECF"/>
    <property type="match status" value="1"/>
</dbReference>
<keyword evidence="2" id="KW-0805">Transcription regulation</keyword>
<feature type="domain" description="RNA polymerase sigma factor 70 region 4 type 2" evidence="6">
    <location>
        <begin position="112"/>
        <end position="164"/>
    </location>
</feature>
<dbReference type="SUPFAM" id="SSF88946">
    <property type="entry name" value="Sigma2 domain of RNA polymerase sigma factors"/>
    <property type="match status" value="1"/>
</dbReference>
<dbReference type="InterPro" id="IPR007627">
    <property type="entry name" value="RNA_pol_sigma70_r2"/>
</dbReference>
<evidence type="ECO:0000313" key="7">
    <source>
        <dbReference type="EMBL" id="MBE4906512.1"/>
    </source>
</evidence>
<dbReference type="InterPro" id="IPR013324">
    <property type="entry name" value="RNA_pol_sigma_r3/r4-like"/>
</dbReference>
<dbReference type="SUPFAM" id="SSF88659">
    <property type="entry name" value="Sigma3 and sigma4 domains of RNA polymerase sigma factors"/>
    <property type="match status" value="1"/>
</dbReference>
<keyword evidence="4" id="KW-0804">Transcription</keyword>
<evidence type="ECO:0000256" key="1">
    <source>
        <dbReference type="ARBA" id="ARBA00010641"/>
    </source>
</evidence>
<evidence type="ECO:0000313" key="8">
    <source>
        <dbReference type="Proteomes" id="UP001516662"/>
    </source>
</evidence>
<sequence>MKPELLDEQKVNELYTEYKQKVYSIALSYVKDNYVAEDLTHEILIKCYLAHKTFNGKCSFHTWMYRIATNHCIDYLRKGYRKRDVLHEDIELFMDKEEFTPESEVLDRCDQEEVLDKLKLLPSKYQEVLRLYYFKNQSLKEIEQHLNINLSTIKTRMLRAKKMLKEMYMNVEGPEIIG</sequence>
<evidence type="ECO:0000256" key="3">
    <source>
        <dbReference type="ARBA" id="ARBA00023082"/>
    </source>
</evidence>
<evidence type="ECO:0000259" key="5">
    <source>
        <dbReference type="Pfam" id="PF04542"/>
    </source>
</evidence>
<dbReference type="Pfam" id="PF08281">
    <property type="entry name" value="Sigma70_r4_2"/>
    <property type="match status" value="1"/>
</dbReference>
<dbReference type="InterPro" id="IPR036388">
    <property type="entry name" value="WH-like_DNA-bd_sf"/>
</dbReference>
<name>A0ABR9QDD8_9BACI</name>
<keyword evidence="3" id="KW-0731">Sigma factor</keyword>
<reference evidence="7 8" key="1">
    <citation type="submission" date="2020-10" db="EMBL/GenBank/DDBJ databases">
        <title>Bacillus sp. HD4P25, an endophyte from a halophyte.</title>
        <authorList>
            <person name="Sun J.-Q."/>
        </authorList>
    </citation>
    <scope>NUCLEOTIDE SEQUENCE [LARGE SCALE GENOMIC DNA]</scope>
    <source>
        <strain evidence="7 8">YIM 93174</strain>
    </source>
</reference>
<dbReference type="InterPro" id="IPR013325">
    <property type="entry name" value="RNA_pol_sigma_r2"/>
</dbReference>
<dbReference type="PANTHER" id="PTHR43133">
    <property type="entry name" value="RNA POLYMERASE ECF-TYPE SIGMA FACTO"/>
    <property type="match status" value="1"/>
</dbReference>
<accession>A0ABR9QDD8</accession>
<proteinExistence type="inferred from homology"/>
<comment type="caution">
    <text evidence="7">The sequence shown here is derived from an EMBL/GenBank/DDBJ whole genome shotgun (WGS) entry which is preliminary data.</text>
</comment>
<keyword evidence="8" id="KW-1185">Reference proteome</keyword>
<dbReference type="InterPro" id="IPR014284">
    <property type="entry name" value="RNA_pol_sigma-70_dom"/>
</dbReference>
<dbReference type="CDD" id="cd06171">
    <property type="entry name" value="Sigma70_r4"/>
    <property type="match status" value="1"/>
</dbReference>
<evidence type="ECO:0000259" key="6">
    <source>
        <dbReference type="Pfam" id="PF08281"/>
    </source>
</evidence>
<comment type="similarity">
    <text evidence="1">Belongs to the sigma-70 factor family. ECF subfamily.</text>
</comment>
<dbReference type="Pfam" id="PF04542">
    <property type="entry name" value="Sigma70_r2"/>
    <property type="match status" value="1"/>
</dbReference>